<keyword evidence="3" id="KW-1185">Reference proteome</keyword>
<evidence type="ECO:0000256" key="1">
    <source>
        <dbReference type="SAM" id="MobiDB-lite"/>
    </source>
</evidence>
<dbReference type="EMBL" id="JASCZI010243002">
    <property type="protein sequence ID" value="MED6212504.1"/>
    <property type="molecule type" value="Genomic_DNA"/>
</dbReference>
<reference evidence="2 3" key="1">
    <citation type="journal article" date="2023" name="Plants (Basel)">
        <title>Bridging the Gap: Combining Genomics and Transcriptomics Approaches to Understand Stylosanthes scabra, an Orphan Legume from the Brazilian Caatinga.</title>
        <authorList>
            <person name="Ferreira-Neto J.R.C."/>
            <person name="da Silva M.D."/>
            <person name="Binneck E."/>
            <person name="de Melo N.F."/>
            <person name="da Silva R.H."/>
            <person name="de Melo A.L.T.M."/>
            <person name="Pandolfi V."/>
            <person name="Bustamante F.O."/>
            <person name="Brasileiro-Vidal A.C."/>
            <person name="Benko-Iseppon A.M."/>
        </authorList>
    </citation>
    <scope>NUCLEOTIDE SEQUENCE [LARGE SCALE GENOMIC DNA]</scope>
    <source>
        <tissue evidence="2">Leaves</tissue>
    </source>
</reference>
<proteinExistence type="predicted"/>
<feature type="region of interest" description="Disordered" evidence="1">
    <location>
        <begin position="119"/>
        <end position="170"/>
    </location>
</feature>
<name>A0ABU6YT73_9FABA</name>
<protein>
    <submittedName>
        <fullName evidence="2">Uncharacterized protein</fullName>
    </submittedName>
</protein>
<organism evidence="2 3">
    <name type="scientific">Stylosanthes scabra</name>
    <dbReference type="NCBI Taxonomy" id="79078"/>
    <lineage>
        <taxon>Eukaryota</taxon>
        <taxon>Viridiplantae</taxon>
        <taxon>Streptophyta</taxon>
        <taxon>Embryophyta</taxon>
        <taxon>Tracheophyta</taxon>
        <taxon>Spermatophyta</taxon>
        <taxon>Magnoliopsida</taxon>
        <taxon>eudicotyledons</taxon>
        <taxon>Gunneridae</taxon>
        <taxon>Pentapetalae</taxon>
        <taxon>rosids</taxon>
        <taxon>fabids</taxon>
        <taxon>Fabales</taxon>
        <taxon>Fabaceae</taxon>
        <taxon>Papilionoideae</taxon>
        <taxon>50 kb inversion clade</taxon>
        <taxon>dalbergioids sensu lato</taxon>
        <taxon>Dalbergieae</taxon>
        <taxon>Pterocarpus clade</taxon>
        <taxon>Stylosanthes</taxon>
    </lineage>
</organism>
<feature type="compositionally biased region" description="Basic and acidic residues" evidence="1">
    <location>
        <begin position="122"/>
        <end position="131"/>
    </location>
</feature>
<gene>
    <name evidence="2" type="ORF">PIB30_083965</name>
</gene>
<evidence type="ECO:0000313" key="2">
    <source>
        <dbReference type="EMBL" id="MED6212504.1"/>
    </source>
</evidence>
<feature type="region of interest" description="Disordered" evidence="1">
    <location>
        <begin position="1"/>
        <end position="22"/>
    </location>
</feature>
<feature type="compositionally biased region" description="Polar residues" evidence="1">
    <location>
        <begin position="1"/>
        <end position="10"/>
    </location>
</feature>
<accession>A0ABU6YT73</accession>
<sequence>MLPVDSSANRQRLPRSSLPTSSTTSTAVSLYVSTAVSQPPSSSTAIAESKLPRRCIRDFLKRFFITPKHDTAFEITMLRRYRMLAGIGLEDSSNLLCVCLDSDSESDYECAYIISTSSERSVSNHEREGPHSRLSHSSNTPSKEREAVSGAQHGTRPPPSTTFVLPEEPR</sequence>
<evidence type="ECO:0000313" key="3">
    <source>
        <dbReference type="Proteomes" id="UP001341840"/>
    </source>
</evidence>
<dbReference type="Proteomes" id="UP001341840">
    <property type="component" value="Unassembled WGS sequence"/>
</dbReference>
<comment type="caution">
    <text evidence="2">The sequence shown here is derived from an EMBL/GenBank/DDBJ whole genome shotgun (WGS) entry which is preliminary data.</text>
</comment>